<name>A0A518RDJ4_9SPHN</name>
<evidence type="ECO:0000313" key="1">
    <source>
        <dbReference type="EMBL" id="QDX25538.1"/>
    </source>
</evidence>
<dbReference type="EMBL" id="CP042239">
    <property type="protein sequence ID" value="QDX25538.1"/>
    <property type="molecule type" value="Genomic_DNA"/>
</dbReference>
<evidence type="ECO:0008006" key="3">
    <source>
        <dbReference type="Google" id="ProtNLM"/>
    </source>
</evidence>
<dbReference type="KEGG" id="ssua:FPZ54_05560"/>
<accession>A0A518RDJ4</accession>
<sequence length="218" mass="22878">MLRFGPSSGPVVVVALPLFEEANRTRTFAVTVLRALADRGIAGALPDLPGQGESLVPTHNATLATLSEAFAAGVASLRRSAYSLAIRSGTLLDGSALVVARYHLAPMTGADLRRELVRARQASSRESGEAFDPASLDTATAPVELAGNLVAPAMLAELATAVPATTAVRTVRLETEARPADAKLPGSPLWRRAEPDNDPEFAERLAEDIAQWVATCEA</sequence>
<keyword evidence="2" id="KW-1185">Reference proteome</keyword>
<proteinExistence type="predicted"/>
<dbReference type="InterPro" id="IPR029058">
    <property type="entry name" value="AB_hydrolase_fold"/>
</dbReference>
<dbReference type="OrthoDB" id="7390151at2"/>
<protein>
    <recommendedName>
        <fullName evidence="3">Alpha/beta hydrolase</fullName>
    </recommendedName>
</protein>
<gene>
    <name evidence="1" type="ORF">FPZ54_05560</name>
</gene>
<organism evidence="1 2">
    <name type="scientific">Sphingomonas suaedae</name>
    <dbReference type="NCBI Taxonomy" id="2599297"/>
    <lineage>
        <taxon>Bacteria</taxon>
        <taxon>Pseudomonadati</taxon>
        <taxon>Pseudomonadota</taxon>
        <taxon>Alphaproteobacteria</taxon>
        <taxon>Sphingomonadales</taxon>
        <taxon>Sphingomonadaceae</taxon>
        <taxon>Sphingomonas</taxon>
    </lineage>
</organism>
<dbReference type="Proteomes" id="UP000318055">
    <property type="component" value="Chromosome"/>
</dbReference>
<reference evidence="1 2" key="1">
    <citation type="submission" date="2019-07" db="EMBL/GenBank/DDBJ databases">
        <title>Sphingomonas alkalisoli sp. nov., isolated from rhizosphere soil of Suaedae salsa.</title>
        <authorList>
            <person name="Zhang H."/>
            <person name="Xu L."/>
            <person name="Zhang J.-X."/>
            <person name="Sun J.-Q."/>
        </authorList>
    </citation>
    <scope>NUCLEOTIDE SEQUENCE [LARGE SCALE GENOMIC DNA]</scope>
    <source>
        <strain evidence="1 2">XS-10</strain>
    </source>
</reference>
<dbReference type="SUPFAM" id="SSF53474">
    <property type="entry name" value="alpha/beta-Hydrolases"/>
    <property type="match status" value="2"/>
</dbReference>
<evidence type="ECO:0000313" key="2">
    <source>
        <dbReference type="Proteomes" id="UP000318055"/>
    </source>
</evidence>
<dbReference type="AlphaFoldDB" id="A0A518RDJ4"/>
<dbReference type="RefSeq" id="WP_145845599.1">
    <property type="nucleotide sequence ID" value="NZ_CP042239.1"/>
</dbReference>